<sequence length="130" mass="14199">MLNQRSGSAIWVPLRWPSFSKNTNVTGFAIQRDWSALRARLDQLLTSSNGDSDTPTSDAAESEDAWTSSEELQQISYTQAKKSQILTPAEDVVINEPIAVPDMVSDEQVSVVVATKKTSARCAPSVTRIT</sequence>
<dbReference type="AlphaFoldDB" id="A0A0H5RBR8"/>
<reference evidence="2" key="1">
    <citation type="submission" date="2015-04" db="EMBL/GenBank/DDBJ databases">
        <title>The genome sequence of the plant pathogenic Rhizarian Plasmodiophora brassicae reveals insights in its biotrophic life cycle and the origin of chitin synthesis.</title>
        <authorList>
            <person name="Schwelm A."/>
            <person name="Fogelqvist J."/>
            <person name="Knaust A."/>
            <person name="Julke S."/>
            <person name="Lilja T."/>
            <person name="Dhandapani V."/>
            <person name="Bonilla-Rosso G."/>
            <person name="Karlsson M."/>
            <person name="Shevchenko A."/>
            <person name="Choi S.R."/>
            <person name="Kim H.G."/>
            <person name="Park J.Y."/>
            <person name="Lim Y.P."/>
            <person name="Ludwig-Muller J."/>
            <person name="Dixelius C."/>
        </authorList>
    </citation>
    <scope>NUCLEOTIDE SEQUENCE</scope>
    <source>
        <tissue evidence="2">Potato root galls</tissue>
    </source>
</reference>
<dbReference type="EMBL" id="HACM01011031">
    <property type="protein sequence ID" value="CRZ11473.1"/>
    <property type="molecule type" value="Transcribed_RNA"/>
</dbReference>
<organism evidence="2">
    <name type="scientific">Spongospora subterranea</name>
    <dbReference type="NCBI Taxonomy" id="70186"/>
    <lineage>
        <taxon>Eukaryota</taxon>
        <taxon>Sar</taxon>
        <taxon>Rhizaria</taxon>
        <taxon>Endomyxa</taxon>
        <taxon>Phytomyxea</taxon>
        <taxon>Plasmodiophorida</taxon>
        <taxon>Plasmodiophoridae</taxon>
        <taxon>Spongospora</taxon>
    </lineage>
</organism>
<evidence type="ECO:0000256" key="1">
    <source>
        <dbReference type="SAM" id="MobiDB-lite"/>
    </source>
</evidence>
<proteinExistence type="predicted"/>
<feature type="region of interest" description="Disordered" evidence="1">
    <location>
        <begin position="46"/>
        <end position="70"/>
    </location>
</feature>
<accession>A0A0H5RBR8</accession>
<evidence type="ECO:0000313" key="2">
    <source>
        <dbReference type="EMBL" id="CRZ11473.1"/>
    </source>
</evidence>
<name>A0A0H5RBR8_9EUKA</name>
<protein>
    <submittedName>
        <fullName evidence="2">Uncharacterized protein</fullName>
    </submittedName>
</protein>